<evidence type="ECO:0000256" key="1">
    <source>
        <dbReference type="SAM" id="MobiDB-lite"/>
    </source>
</evidence>
<dbReference type="EMBL" id="BK032828">
    <property type="protein sequence ID" value="DAF62805.1"/>
    <property type="molecule type" value="Genomic_DNA"/>
</dbReference>
<protein>
    <submittedName>
        <fullName evidence="2">Uncharacterized protein</fullName>
    </submittedName>
</protein>
<feature type="compositionally biased region" description="Low complexity" evidence="1">
    <location>
        <begin position="1"/>
        <end position="22"/>
    </location>
</feature>
<sequence length="55" mass="5715">MPSPTASPNARPPSAAALPPSAKCHCSPSYAGPIAPCCSPARRKKANKNARRSER</sequence>
<accession>A0A8S5THP3</accession>
<reference evidence="2" key="1">
    <citation type="journal article" date="2021" name="Proc. Natl. Acad. Sci. U.S.A.">
        <title>A Catalog of Tens of Thousands of Viruses from Human Metagenomes Reveals Hidden Associations with Chronic Diseases.</title>
        <authorList>
            <person name="Tisza M.J."/>
            <person name="Buck C.B."/>
        </authorList>
    </citation>
    <scope>NUCLEOTIDE SEQUENCE</scope>
    <source>
        <strain evidence="2">Ctiv53</strain>
    </source>
</reference>
<proteinExistence type="predicted"/>
<organism evidence="2">
    <name type="scientific">Myoviridae sp. ctiv53</name>
    <dbReference type="NCBI Taxonomy" id="2827703"/>
    <lineage>
        <taxon>Viruses</taxon>
        <taxon>Duplodnaviria</taxon>
        <taxon>Heunggongvirae</taxon>
        <taxon>Uroviricota</taxon>
        <taxon>Caudoviricetes</taxon>
    </lineage>
</organism>
<evidence type="ECO:0000313" key="2">
    <source>
        <dbReference type="EMBL" id="DAF62805.1"/>
    </source>
</evidence>
<feature type="region of interest" description="Disordered" evidence="1">
    <location>
        <begin position="1"/>
        <end position="55"/>
    </location>
</feature>
<name>A0A8S5THP3_9CAUD</name>
<feature type="compositionally biased region" description="Basic residues" evidence="1">
    <location>
        <begin position="41"/>
        <end position="55"/>
    </location>
</feature>